<comment type="caution">
    <text evidence="3">The sequence shown here is derived from an EMBL/GenBank/DDBJ whole genome shotgun (WGS) entry which is preliminary data.</text>
</comment>
<dbReference type="EMBL" id="RCNU01000007">
    <property type="protein sequence ID" value="RWQ94592.1"/>
    <property type="molecule type" value="Genomic_DNA"/>
</dbReference>
<dbReference type="AlphaFoldDB" id="A0A443HRZ3"/>
<dbReference type="GO" id="GO:0016747">
    <property type="term" value="F:acyltransferase activity, transferring groups other than amino-acyl groups"/>
    <property type="evidence" value="ECO:0007669"/>
    <property type="project" value="InterPro"/>
</dbReference>
<dbReference type="InterPro" id="IPR052742">
    <property type="entry name" value="Mito_N-acetyltransferase"/>
</dbReference>
<name>A0A443HRZ3_BYSSP</name>
<dbReference type="PANTHER" id="PTHR43138">
    <property type="entry name" value="ACETYLTRANSFERASE, GNAT FAMILY"/>
    <property type="match status" value="1"/>
</dbReference>
<dbReference type="GeneID" id="39602214"/>
<dbReference type="PROSITE" id="PS51186">
    <property type="entry name" value="GNAT"/>
    <property type="match status" value="1"/>
</dbReference>
<dbReference type="PANTHER" id="PTHR43138:SF1">
    <property type="entry name" value="N-ACETYLTRANSFERASE ACA1"/>
    <property type="match status" value="1"/>
</dbReference>
<dbReference type="VEuPathDB" id="FungiDB:C8Q69DRAFT_507959"/>
<sequence length="221" mass="24605">MPGSIMENTDAPIAPPTTHIQNAPRLQPRHATLNKNNQNTPITLYPISSGASSLPEGLVEFLWREFNAEIERGSTYPMDRTFSLEKFAEYWFGTFAVVVLMGEEEEIKDDGRDWERECLGTFYIKPNYPGRCSHVCNGGFITTTAARGKGVGSVMGETYLEYAPKLGYRYSVFNLVFANNPASIRIWEKLGFNVIGRVPGAAQLANSEEPVDALIFGRDLV</sequence>
<dbReference type="Gene3D" id="3.40.630.30">
    <property type="match status" value="1"/>
</dbReference>
<evidence type="ECO:0000313" key="3">
    <source>
        <dbReference type="EMBL" id="RWQ94592.1"/>
    </source>
</evidence>
<dbReference type="Pfam" id="PF00583">
    <property type="entry name" value="Acetyltransf_1"/>
    <property type="match status" value="1"/>
</dbReference>
<dbReference type="GO" id="GO:0005634">
    <property type="term" value="C:nucleus"/>
    <property type="evidence" value="ECO:0007669"/>
    <property type="project" value="TreeGrafter"/>
</dbReference>
<dbReference type="STRING" id="264951.A0A443HRZ3"/>
<dbReference type="Proteomes" id="UP000283841">
    <property type="component" value="Unassembled WGS sequence"/>
</dbReference>
<protein>
    <submittedName>
        <fullName evidence="3">Putative GNAT family acetyltransferase</fullName>
    </submittedName>
</protein>
<evidence type="ECO:0000256" key="1">
    <source>
        <dbReference type="SAM" id="MobiDB-lite"/>
    </source>
</evidence>
<dbReference type="InterPro" id="IPR000182">
    <property type="entry name" value="GNAT_dom"/>
</dbReference>
<evidence type="ECO:0000313" key="4">
    <source>
        <dbReference type="Proteomes" id="UP000283841"/>
    </source>
</evidence>
<feature type="domain" description="N-acetyltransferase" evidence="2">
    <location>
        <begin position="68"/>
        <end position="221"/>
    </location>
</feature>
<reference evidence="3 4" key="1">
    <citation type="journal article" date="2018" name="Front. Microbiol.">
        <title>Genomic and genetic insights into a cosmopolitan fungus, Paecilomyces variotii (Eurotiales).</title>
        <authorList>
            <person name="Urquhart A.S."/>
            <person name="Mondo S.J."/>
            <person name="Makela M.R."/>
            <person name="Hane J.K."/>
            <person name="Wiebenga A."/>
            <person name="He G."/>
            <person name="Mihaltcheva S."/>
            <person name="Pangilinan J."/>
            <person name="Lipzen A."/>
            <person name="Barry K."/>
            <person name="de Vries R.P."/>
            <person name="Grigoriev I.V."/>
            <person name="Idnurm A."/>
        </authorList>
    </citation>
    <scope>NUCLEOTIDE SEQUENCE [LARGE SCALE GENOMIC DNA]</scope>
    <source>
        <strain evidence="3 4">CBS 101075</strain>
    </source>
</reference>
<dbReference type="SUPFAM" id="SSF55729">
    <property type="entry name" value="Acyl-CoA N-acyltransferases (Nat)"/>
    <property type="match status" value="1"/>
</dbReference>
<gene>
    <name evidence="3" type="ORF">C8Q69DRAFT_507959</name>
</gene>
<proteinExistence type="predicted"/>
<accession>A0A443HRZ3</accession>
<keyword evidence="4" id="KW-1185">Reference proteome</keyword>
<evidence type="ECO:0000259" key="2">
    <source>
        <dbReference type="PROSITE" id="PS51186"/>
    </source>
</evidence>
<feature type="region of interest" description="Disordered" evidence="1">
    <location>
        <begin position="1"/>
        <end position="21"/>
    </location>
</feature>
<dbReference type="InterPro" id="IPR016181">
    <property type="entry name" value="Acyl_CoA_acyltransferase"/>
</dbReference>
<keyword evidence="3" id="KW-0808">Transferase</keyword>
<organism evidence="3 4">
    <name type="scientific">Byssochlamys spectabilis</name>
    <name type="common">Paecilomyces variotii</name>
    <dbReference type="NCBI Taxonomy" id="264951"/>
    <lineage>
        <taxon>Eukaryota</taxon>
        <taxon>Fungi</taxon>
        <taxon>Dikarya</taxon>
        <taxon>Ascomycota</taxon>
        <taxon>Pezizomycotina</taxon>
        <taxon>Eurotiomycetes</taxon>
        <taxon>Eurotiomycetidae</taxon>
        <taxon>Eurotiales</taxon>
        <taxon>Thermoascaceae</taxon>
        <taxon>Paecilomyces</taxon>
    </lineage>
</organism>
<dbReference type="RefSeq" id="XP_028484237.1">
    <property type="nucleotide sequence ID" value="XM_028632937.1"/>
</dbReference>